<feature type="compositionally biased region" description="Low complexity" evidence="12">
    <location>
        <begin position="30"/>
        <end position="47"/>
    </location>
</feature>
<feature type="region of interest" description="Disordered" evidence="12">
    <location>
        <begin position="614"/>
        <end position="649"/>
    </location>
</feature>
<feature type="domain" description="EGF-like" evidence="15">
    <location>
        <begin position="123"/>
        <end position="160"/>
    </location>
</feature>
<keyword evidence="11" id="KW-0245">EGF-like domain</keyword>
<dbReference type="GO" id="GO:0048544">
    <property type="term" value="P:recognition of pollen"/>
    <property type="evidence" value="ECO:0007669"/>
    <property type="project" value="InterPro"/>
</dbReference>
<dbReference type="GO" id="GO:0004523">
    <property type="term" value="F:RNA-DNA hybrid ribonuclease activity"/>
    <property type="evidence" value="ECO:0007669"/>
    <property type="project" value="InterPro"/>
</dbReference>
<keyword evidence="13" id="KW-0812">Transmembrane</keyword>
<evidence type="ECO:0000259" key="15">
    <source>
        <dbReference type="PROSITE" id="PS50026"/>
    </source>
</evidence>
<dbReference type="CDD" id="cd01098">
    <property type="entry name" value="PAN_AP_plant"/>
    <property type="match status" value="1"/>
</dbReference>
<feature type="domain" description="Apple" evidence="16">
    <location>
        <begin position="179"/>
        <end position="260"/>
    </location>
</feature>
<evidence type="ECO:0000259" key="16">
    <source>
        <dbReference type="PROSITE" id="PS50948"/>
    </source>
</evidence>
<evidence type="ECO:0000256" key="7">
    <source>
        <dbReference type="ARBA" id="ARBA00022840"/>
    </source>
</evidence>
<dbReference type="GO" id="GO:0005524">
    <property type="term" value="F:ATP binding"/>
    <property type="evidence" value="ECO:0007669"/>
    <property type="project" value="UniProtKB-KW"/>
</dbReference>
<evidence type="ECO:0000256" key="5">
    <source>
        <dbReference type="ARBA" id="ARBA00022741"/>
    </source>
</evidence>
<dbReference type="Gene3D" id="3.50.4.10">
    <property type="entry name" value="Hepatocyte Growth Factor"/>
    <property type="match status" value="1"/>
</dbReference>
<dbReference type="AlphaFoldDB" id="A0AA39ST81"/>
<reference evidence="17" key="1">
    <citation type="journal article" date="2022" name="Plant J.">
        <title>Strategies of tolerance reflected in two North American maple genomes.</title>
        <authorList>
            <person name="McEvoy S.L."/>
            <person name="Sezen U.U."/>
            <person name="Trouern-Trend A."/>
            <person name="McMahon S.M."/>
            <person name="Schaberg P.G."/>
            <person name="Yang J."/>
            <person name="Wegrzyn J.L."/>
            <person name="Swenson N.G."/>
        </authorList>
    </citation>
    <scope>NUCLEOTIDE SEQUENCE</scope>
    <source>
        <strain evidence="17">NS2018</strain>
    </source>
</reference>
<dbReference type="PANTHER" id="PTHR27002">
    <property type="entry name" value="RECEPTOR-LIKE SERINE/THREONINE-PROTEIN KINASE SD1-8"/>
    <property type="match status" value="1"/>
</dbReference>
<dbReference type="Pfam" id="PF08276">
    <property type="entry name" value="PAN_2"/>
    <property type="match status" value="1"/>
</dbReference>
<feature type="transmembrane region" description="Helical" evidence="13">
    <location>
        <begin position="317"/>
        <end position="333"/>
    </location>
</feature>
<accession>A0AA39ST81</accession>
<dbReference type="InterPro" id="IPR008271">
    <property type="entry name" value="Ser/Thr_kinase_AS"/>
</dbReference>
<feature type="domain" description="Protein kinase" evidence="14">
    <location>
        <begin position="158"/>
        <end position="539"/>
    </location>
</feature>
<reference evidence="17" key="2">
    <citation type="submission" date="2023-06" db="EMBL/GenBank/DDBJ databases">
        <authorList>
            <person name="Swenson N.G."/>
            <person name="Wegrzyn J.L."/>
            <person name="Mcevoy S.L."/>
        </authorList>
    </citation>
    <scope>NUCLEOTIDE SEQUENCE</scope>
    <source>
        <strain evidence="17">NS2018</strain>
        <tissue evidence="17">Leaf</tissue>
    </source>
</reference>
<comment type="catalytic activity">
    <reaction evidence="9">
        <text>L-threonyl-[protein] + ATP = O-phospho-L-threonyl-[protein] + ADP + H(+)</text>
        <dbReference type="Rhea" id="RHEA:46608"/>
        <dbReference type="Rhea" id="RHEA-COMP:11060"/>
        <dbReference type="Rhea" id="RHEA-COMP:11605"/>
        <dbReference type="ChEBI" id="CHEBI:15378"/>
        <dbReference type="ChEBI" id="CHEBI:30013"/>
        <dbReference type="ChEBI" id="CHEBI:30616"/>
        <dbReference type="ChEBI" id="CHEBI:61977"/>
        <dbReference type="ChEBI" id="CHEBI:456216"/>
        <dbReference type="EC" id="2.7.11.1"/>
    </reaction>
</comment>
<dbReference type="InterPro" id="IPR000858">
    <property type="entry name" value="S_locus_glycoprot_dom"/>
</dbReference>
<evidence type="ECO:0000256" key="6">
    <source>
        <dbReference type="ARBA" id="ARBA00022777"/>
    </source>
</evidence>
<keyword evidence="5" id="KW-0547">Nucleotide-binding</keyword>
<dbReference type="SUPFAM" id="SSF56112">
    <property type="entry name" value="Protein kinase-like (PK-like)"/>
    <property type="match status" value="1"/>
</dbReference>
<evidence type="ECO:0000256" key="4">
    <source>
        <dbReference type="ARBA" id="ARBA00022729"/>
    </source>
</evidence>
<dbReference type="SUPFAM" id="SSF53098">
    <property type="entry name" value="Ribonuclease H-like"/>
    <property type="match status" value="1"/>
</dbReference>
<keyword evidence="8" id="KW-1015">Disulfide bond</keyword>
<feature type="compositionally biased region" description="Basic and acidic residues" evidence="12">
    <location>
        <begin position="631"/>
        <end position="641"/>
    </location>
</feature>
<dbReference type="InterPro" id="IPR000742">
    <property type="entry name" value="EGF"/>
</dbReference>
<keyword evidence="13" id="KW-1133">Transmembrane helix</keyword>
<dbReference type="Pfam" id="PF13456">
    <property type="entry name" value="RVT_3"/>
    <property type="match status" value="1"/>
</dbReference>
<comment type="caution">
    <text evidence="17">The sequence shown here is derived from an EMBL/GenBank/DDBJ whole genome shotgun (WGS) entry which is preliminary data.</text>
</comment>
<keyword evidence="7" id="KW-0067">ATP-binding</keyword>
<dbReference type="InterPro" id="IPR000719">
    <property type="entry name" value="Prot_kinase_dom"/>
</dbReference>
<dbReference type="InterPro" id="IPR002156">
    <property type="entry name" value="RNaseH_domain"/>
</dbReference>
<dbReference type="PROSITE" id="PS50948">
    <property type="entry name" value="PAN"/>
    <property type="match status" value="1"/>
</dbReference>
<dbReference type="SMART" id="SM00473">
    <property type="entry name" value="PAN_AP"/>
    <property type="match status" value="1"/>
</dbReference>
<dbReference type="InterPro" id="IPR003609">
    <property type="entry name" value="Pan_app"/>
</dbReference>
<feature type="region of interest" description="Disordered" evidence="12">
    <location>
        <begin position="1"/>
        <end position="47"/>
    </location>
</feature>
<keyword evidence="2" id="KW-0723">Serine/threonine-protein kinase</keyword>
<evidence type="ECO:0000256" key="9">
    <source>
        <dbReference type="ARBA" id="ARBA00047899"/>
    </source>
</evidence>
<keyword evidence="18" id="KW-1185">Reference proteome</keyword>
<evidence type="ECO:0000256" key="2">
    <source>
        <dbReference type="ARBA" id="ARBA00022527"/>
    </source>
</evidence>
<dbReference type="GO" id="GO:0004674">
    <property type="term" value="F:protein serine/threonine kinase activity"/>
    <property type="evidence" value="ECO:0007669"/>
    <property type="project" value="UniProtKB-KW"/>
</dbReference>
<dbReference type="PROSITE" id="PS50011">
    <property type="entry name" value="PROTEIN_KINASE_DOM"/>
    <property type="match status" value="1"/>
</dbReference>
<dbReference type="PANTHER" id="PTHR27002:SF825">
    <property type="entry name" value="RECEPTOR-LIKE SERINE_THREONINE-PROTEIN KINASE"/>
    <property type="match status" value="1"/>
</dbReference>
<keyword evidence="13" id="KW-0472">Membrane</keyword>
<evidence type="ECO:0000256" key="12">
    <source>
        <dbReference type="SAM" id="MobiDB-lite"/>
    </source>
</evidence>
<protein>
    <recommendedName>
        <fullName evidence="1">non-specific serine/threonine protein kinase</fullName>
        <ecNumber evidence="1">2.7.11.1</ecNumber>
    </recommendedName>
</protein>
<dbReference type="EC" id="2.7.11.1" evidence="1"/>
<evidence type="ECO:0000313" key="17">
    <source>
        <dbReference type="EMBL" id="KAK0594840.1"/>
    </source>
</evidence>
<dbReference type="PROSITE" id="PS50026">
    <property type="entry name" value="EGF_3"/>
    <property type="match status" value="1"/>
</dbReference>
<evidence type="ECO:0000256" key="1">
    <source>
        <dbReference type="ARBA" id="ARBA00012513"/>
    </source>
</evidence>
<dbReference type="SMART" id="SM00220">
    <property type="entry name" value="S_TKc"/>
    <property type="match status" value="1"/>
</dbReference>
<sequence>MSKVALMLGGEGSLHQPEKPGFFTERNLTEPESSSSKRQSSSTSETTISLAGSWNGIRFTGTPRLNPNPEFLYGFELNKDEVYYEVDDQGSLMSRLFLNQSGFIQRLVRSNQSKGWTPVYAAPEDQCDIYSFCGAHAACKTGSSSSVCVCLDGFEPKSPEEWRMSNWSKGCVRMTELNCEKGDEFRNYTGLKLPDTSNSTFNTSMSLQECKEKCLKDCSCTAYTNSNISQEGSGCLLWFGNLTDMIQYDQAGQNFYVRMAAIEKDNGNATVKKRVGIIVGSVIFIAILLVGLIFYIHKRKLKKQDQVRRKFLNWQKLLHIIGGIARGILYLHQDSRMRIIHRDLKASNVLLDNDMNPKISDFGMARIFGENEIGANTNKVVGTYGYMSPEYAVDGLFSVKSDVFSFGVLVLETVSGKKNWRFSHTDHYHNLLGHAWILWKEGRPMELIDDNLGNSGPLTEPDDHSKVAQLVKIVRFILSMYIGFVDHFVGMEDSNAAEILAIHRACQLCASVPEFVEKEIIIASDSKTSVSWVNSHDVIGSLRHVQIIYDICNFLHNLHGTSVVVNPRSSNSCADKLAKSGQIWELTSLSGAYDAFPLFLLLWPSCWGGPEKKTGGSTAISETSSGSAVRDSLRREADSSSHEPGFPPNPFDFSAMSCLLTQRPEY</sequence>
<dbReference type="InterPro" id="IPR012337">
    <property type="entry name" value="RNaseH-like_sf"/>
</dbReference>
<keyword evidence="6" id="KW-0418">Kinase</keyword>
<dbReference type="Gene3D" id="3.30.420.10">
    <property type="entry name" value="Ribonuclease H-like superfamily/Ribonuclease H"/>
    <property type="match status" value="1"/>
</dbReference>
<dbReference type="FunFam" id="1.10.510.10:FF:001023">
    <property type="entry name" value="Os07g0541700 protein"/>
    <property type="match status" value="1"/>
</dbReference>
<dbReference type="Proteomes" id="UP001168877">
    <property type="component" value="Unassembled WGS sequence"/>
</dbReference>
<dbReference type="Pfam" id="PF00954">
    <property type="entry name" value="S_locus_glycop"/>
    <property type="match status" value="1"/>
</dbReference>
<dbReference type="InterPro" id="IPR011009">
    <property type="entry name" value="Kinase-like_dom_sf"/>
</dbReference>
<proteinExistence type="predicted"/>
<feature type="compositionally biased region" description="Polar residues" evidence="12">
    <location>
        <begin position="615"/>
        <end position="627"/>
    </location>
</feature>
<evidence type="ECO:0000313" key="18">
    <source>
        <dbReference type="Proteomes" id="UP001168877"/>
    </source>
</evidence>
<dbReference type="Pfam" id="PF00069">
    <property type="entry name" value="Pkinase"/>
    <property type="match status" value="1"/>
</dbReference>
<dbReference type="CDD" id="cd06222">
    <property type="entry name" value="RNase_H_like"/>
    <property type="match status" value="1"/>
</dbReference>
<comment type="catalytic activity">
    <reaction evidence="10">
        <text>L-seryl-[protein] + ATP = O-phospho-L-seryl-[protein] + ADP + H(+)</text>
        <dbReference type="Rhea" id="RHEA:17989"/>
        <dbReference type="Rhea" id="RHEA-COMP:9863"/>
        <dbReference type="Rhea" id="RHEA-COMP:11604"/>
        <dbReference type="ChEBI" id="CHEBI:15378"/>
        <dbReference type="ChEBI" id="CHEBI:29999"/>
        <dbReference type="ChEBI" id="CHEBI:30616"/>
        <dbReference type="ChEBI" id="CHEBI:83421"/>
        <dbReference type="ChEBI" id="CHEBI:456216"/>
        <dbReference type="EC" id="2.7.11.1"/>
    </reaction>
</comment>
<feature type="transmembrane region" description="Helical" evidence="13">
    <location>
        <begin position="275"/>
        <end position="296"/>
    </location>
</feature>
<dbReference type="GO" id="GO:0003676">
    <property type="term" value="F:nucleic acid binding"/>
    <property type="evidence" value="ECO:0007669"/>
    <property type="project" value="InterPro"/>
</dbReference>
<dbReference type="GO" id="GO:0005886">
    <property type="term" value="C:plasma membrane"/>
    <property type="evidence" value="ECO:0007669"/>
    <property type="project" value="TreeGrafter"/>
</dbReference>
<organism evidence="17 18">
    <name type="scientific">Acer saccharum</name>
    <name type="common">Sugar maple</name>
    <dbReference type="NCBI Taxonomy" id="4024"/>
    <lineage>
        <taxon>Eukaryota</taxon>
        <taxon>Viridiplantae</taxon>
        <taxon>Streptophyta</taxon>
        <taxon>Embryophyta</taxon>
        <taxon>Tracheophyta</taxon>
        <taxon>Spermatophyta</taxon>
        <taxon>Magnoliopsida</taxon>
        <taxon>eudicotyledons</taxon>
        <taxon>Gunneridae</taxon>
        <taxon>Pentapetalae</taxon>
        <taxon>rosids</taxon>
        <taxon>malvids</taxon>
        <taxon>Sapindales</taxon>
        <taxon>Sapindaceae</taxon>
        <taxon>Hippocastanoideae</taxon>
        <taxon>Acereae</taxon>
        <taxon>Acer</taxon>
    </lineage>
</organism>
<comment type="caution">
    <text evidence="11">Lacks conserved residue(s) required for the propagation of feature annotation.</text>
</comment>
<keyword evidence="4" id="KW-0732">Signal</keyword>
<name>A0AA39ST81_ACESA</name>
<evidence type="ECO:0000256" key="13">
    <source>
        <dbReference type="SAM" id="Phobius"/>
    </source>
</evidence>
<evidence type="ECO:0000256" key="8">
    <source>
        <dbReference type="ARBA" id="ARBA00023157"/>
    </source>
</evidence>
<dbReference type="InterPro" id="IPR036397">
    <property type="entry name" value="RNaseH_sf"/>
</dbReference>
<keyword evidence="3" id="KW-0808">Transferase</keyword>
<dbReference type="PROSITE" id="PS00108">
    <property type="entry name" value="PROTEIN_KINASE_ST"/>
    <property type="match status" value="1"/>
</dbReference>
<evidence type="ECO:0000256" key="10">
    <source>
        <dbReference type="ARBA" id="ARBA00048679"/>
    </source>
</evidence>
<evidence type="ECO:0000259" key="14">
    <source>
        <dbReference type="PROSITE" id="PS50011"/>
    </source>
</evidence>
<dbReference type="EMBL" id="JAUESC010000004">
    <property type="protein sequence ID" value="KAK0594840.1"/>
    <property type="molecule type" value="Genomic_DNA"/>
</dbReference>
<dbReference type="InterPro" id="IPR044730">
    <property type="entry name" value="RNase_H-like_dom_plant"/>
</dbReference>
<dbReference type="Gene3D" id="1.10.510.10">
    <property type="entry name" value="Transferase(Phosphotransferase) domain 1"/>
    <property type="match status" value="1"/>
</dbReference>
<evidence type="ECO:0000256" key="3">
    <source>
        <dbReference type="ARBA" id="ARBA00022679"/>
    </source>
</evidence>
<gene>
    <name evidence="17" type="ORF">LWI29_001166</name>
</gene>
<evidence type="ECO:0000256" key="11">
    <source>
        <dbReference type="PROSITE-ProRule" id="PRU00076"/>
    </source>
</evidence>